<feature type="non-terminal residue" evidence="2">
    <location>
        <position position="1"/>
    </location>
</feature>
<accession>A0A699L2H4</accession>
<gene>
    <name evidence="2" type="ORF">Tci_689748</name>
</gene>
<proteinExistence type="predicted"/>
<evidence type="ECO:0000313" key="2">
    <source>
        <dbReference type="EMBL" id="GFB17777.1"/>
    </source>
</evidence>
<feature type="compositionally biased region" description="Polar residues" evidence="1">
    <location>
        <begin position="121"/>
        <end position="147"/>
    </location>
</feature>
<organism evidence="2">
    <name type="scientific">Tanacetum cinerariifolium</name>
    <name type="common">Dalmatian daisy</name>
    <name type="synonym">Chrysanthemum cinerariifolium</name>
    <dbReference type="NCBI Taxonomy" id="118510"/>
    <lineage>
        <taxon>Eukaryota</taxon>
        <taxon>Viridiplantae</taxon>
        <taxon>Streptophyta</taxon>
        <taxon>Embryophyta</taxon>
        <taxon>Tracheophyta</taxon>
        <taxon>Spermatophyta</taxon>
        <taxon>Magnoliopsida</taxon>
        <taxon>eudicotyledons</taxon>
        <taxon>Gunneridae</taxon>
        <taxon>Pentapetalae</taxon>
        <taxon>asterids</taxon>
        <taxon>campanulids</taxon>
        <taxon>Asterales</taxon>
        <taxon>Asteraceae</taxon>
        <taxon>Asteroideae</taxon>
        <taxon>Anthemideae</taxon>
        <taxon>Anthemidinae</taxon>
        <taxon>Tanacetum</taxon>
    </lineage>
</organism>
<sequence>GSYKFQPSQFPIIHQPIREKTCAELLAEEQEANINTQPFHVHKNSELGSWDHPTICYNDDDNEDYTIEITLILSTKEPDNSLSIGDEHLDTILATKLDEFIKSSVENLVSIPSESEGKDCAQTSKNQSKPDNVNTRIEVSSKSRISK</sequence>
<protein>
    <submittedName>
        <fullName evidence="2">Uncharacterized protein</fullName>
    </submittedName>
</protein>
<dbReference type="EMBL" id="BKCJ010568945">
    <property type="protein sequence ID" value="GFB17777.1"/>
    <property type="molecule type" value="Genomic_DNA"/>
</dbReference>
<comment type="caution">
    <text evidence="2">The sequence shown here is derived from an EMBL/GenBank/DDBJ whole genome shotgun (WGS) entry which is preliminary data.</text>
</comment>
<reference evidence="2" key="1">
    <citation type="journal article" date="2019" name="Sci. Rep.">
        <title>Draft genome of Tanacetum cinerariifolium, the natural source of mosquito coil.</title>
        <authorList>
            <person name="Yamashiro T."/>
            <person name="Shiraishi A."/>
            <person name="Satake H."/>
            <person name="Nakayama K."/>
        </authorList>
    </citation>
    <scope>NUCLEOTIDE SEQUENCE</scope>
</reference>
<dbReference type="AlphaFoldDB" id="A0A699L2H4"/>
<name>A0A699L2H4_TANCI</name>
<feature type="region of interest" description="Disordered" evidence="1">
    <location>
        <begin position="113"/>
        <end position="147"/>
    </location>
</feature>
<evidence type="ECO:0000256" key="1">
    <source>
        <dbReference type="SAM" id="MobiDB-lite"/>
    </source>
</evidence>